<dbReference type="PANTHER" id="PTHR43603">
    <property type="entry name" value="COBW DOMAIN-CONTAINING PROTEIN DDB_G0274527"/>
    <property type="match status" value="1"/>
</dbReference>
<dbReference type="Gene3D" id="3.30.1220.10">
    <property type="entry name" value="CobW-like, C-terminal domain"/>
    <property type="match status" value="1"/>
</dbReference>
<keyword evidence="3" id="KW-0143">Chaperone</keyword>
<protein>
    <recommendedName>
        <fullName evidence="7">CobW C-terminal domain-containing protein</fullName>
    </recommendedName>
</protein>
<name>A0A8J2S3F2_9STRA</name>
<proteinExistence type="inferred from homology"/>
<evidence type="ECO:0000256" key="5">
    <source>
        <dbReference type="ARBA" id="ARBA00049117"/>
    </source>
</evidence>
<dbReference type="SUPFAM" id="SSF90002">
    <property type="entry name" value="Hypothetical protein YjiA, C-terminal domain"/>
    <property type="match status" value="1"/>
</dbReference>
<dbReference type="EMBL" id="CAKKNE010000001">
    <property type="protein sequence ID" value="CAH0364002.1"/>
    <property type="molecule type" value="Genomic_DNA"/>
</dbReference>
<evidence type="ECO:0000256" key="6">
    <source>
        <dbReference type="SAM" id="SignalP"/>
    </source>
</evidence>
<dbReference type="InterPro" id="IPR051927">
    <property type="entry name" value="Zn_Chap_cDPG_Synth"/>
</dbReference>
<dbReference type="GO" id="GO:0016787">
    <property type="term" value="F:hydrolase activity"/>
    <property type="evidence" value="ECO:0007669"/>
    <property type="project" value="UniProtKB-KW"/>
</dbReference>
<keyword evidence="9" id="KW-1185">Reference proteome</keyword>
<dbReference type="Gene3D" id="3.40.50.300">
    <property type="entry name" value="P-loop containing nucleotide triphosphate hydrolases"/>
    <property type="match status" value="1"/>
</dbReference>
<evidence type="ECO:0000313" key="8">
    <source>
        <dbReference type="EMBL" id="CAH0364002.1"/>
    </source>
</evidence>
<dbReference type="Pfam" id="PF07683">
    <property type="entry name" value="CobW_C"/>
    <property type="match status" value="1"/>
</dbReference>
<dbReference type="InterPro" id="IPR036627">
    <property type="entry name" value="CobW-likC_sf"/>
</dbReference>
<dbReference type="InterPro" id="IPR027417">
    <property type="entry name" value="P-loop_NTPase"/>
</dbReference>
<dbReference type="GO" id="GO:0000166">
    <property type="term" value="F:nucleotide binding"/>
    <property type="evidence" value="ECO:0007669"/>
    <property type="project" value="UniProtKB-KW"/>
</dbReference>
<dbReference type="Proteomes" id="UP000789595">
    <property type="component" value="Unassembled WGS sequence"/>
</dbReference>
<evidence type="ECO:0000313" key="9">
    <source>
        <dbReference type="Proteomes" id="UP000789595"/>
    </source>
</evidence>
<feature type="chain" id="PRO_5035301365" description="CobW C-terminal domain-containing protein" evidence="6">
    <location>
        <begin position="16"/>
        <end position="647"/>
    </location>
</feature>
<comment type="caution">
    <text evidence="8">The sequence shown here is derived from an EMBL/GenBank/DDBJ whole genome shotgun (WGS) entry which is preliminary data.</text>
</comment>
<dbReference type="OrthoDB" id="272672at2759"/>
<comment type="catalytic activity">
    <reaction evidence="5">
        <text>GTP + H2O = GDP + phosphate + H(+)</text>
        <dbReference type="Rhea" id="RHEA:19669"/>
        <dbReference type="ChEBI" id="CHEBI:15377"/>
        <dbReference type="ChEBI" id="CHEBI:15378"/>
        <dbReference type="ChEBI" id="CHEBI:37565"/>
        <dbReference type="ChEBI" id="CHEBI:43474"/>
        <dbReference type="ChEBI" id="CHEBI:58189"/>
    </reaction>
    <physiologicalReaction direction="left-to-right" evidence="5">
        <dbReference type="Rhea" id="RHEA:19670"/>
    </physiologicalReaction>
</comment>
<reference evidence="8" key="1">
    <citation type="submission" date="2021-11" db="EMBL/GenBank/DDBJ databases">
        <authorList>
            <consortium name="Genoscope - CEA"/>
            <person name="William W."/>
        </authorList>
    </citation>
    <scope>NUCLEOTIDE SEQUENCE</scope>
</reference>
<gene>
    <name evidence="8" type="ORF">PECAL_1P03490</name>
</gene>
<dbReference type="PANTHER" id="PTHR43603:SF1">
    <property type="entry name" value="ZINC-REGULATED GTPASE METALLOPROTEIN ACTIVATOR 1"/>
    <property type="match status" value="1"/>
</dbReference>
<evidence type="ECO:0000256" key="1">
    <source>
        <dbReference type="ARBA" id="ARBA00022741"/>
    </source>
</evidence>
<accession>A0A8J2S3F2</accession>
<evidence type="ECO:0000259" key="7">
    <source>
        <dbReference type="SMART" id="SM00833"/>
    </source>
</evidence>
<evidence type="ECO:0000256" key="2">
    <source>
        <dbReference type="ARBA" id="ARBA00022801"/>
    </source>
</evidence>
<keyword evidence="1" id="KW-0547">Nucleotide-binding</keyword>
<dbReference type="InterPro" id="IPR011629">
    <property type="entry name" value="CobW-like_C"/>
</dbReference>
<sequence length="647" mass="70217">MKLVGMALLLGACRALRPAARLTRTRLRASTTVAEDTVPPVTLLSGFLGAGKTSMLTSILQNREDLKVAVVVNDVAAVNVDGSIVKRELVETDGEPVELLELQNGCVCCGPEAGELAQSIRGMVKGRGFDHVVVELSGVADPSVVKANLKQGDVDVERVVTLVDAPAFCEQWMSYDVMEDRIKDDNEDPYHPTSMKKALASKADLEADPCAAGQKVAALLAAQVECADVIAVNKIDQAAQDTEQAVVTCSALMPDAKVLRTEYGRAPLSELLPEKCTVSGETLSTCSEPCCDEVSGHEWAGVFSLEEGSYEWTAQQVGGKYADPAMRMVVLRASGVTRDALESVEGLGEALIKSDKCVDVESGGVITPGKCYNLVFDQSSEETKFTIESSGPTAIFTEHFPTEFEADTHYLRRNGEDIEPAAELGESGHSHEHGHSHDLPSHATDFGNFVYTQKRPFNYDRLLGMISRWPIPQKTMLDVRDLKPGGAGVKGVESPWESVLRSKGTVWLDTHPRRMIQWAYAGRHFGLDDVGPWAGDEQKSEIVIIGQGLDEATLRSDLDEALCTDAELDEMEKRVEGGGGLRFAVGTSVECNVGDETWMRGTVVALDYVEEGWDQPAPYQVELEDGTLIFAPIDEDWVIRKQLAAKA</sequence>
<evidence type="ECO:0000256" key="4">
    <source>
        <dbReference type="ARBA" id="ARBA00034320"/>
    </source>
</evidence>
<dbReference type="SMART" id="SM00833">
    <property type="entry name" value="CobW_C"/>
    <property type="match status" value="1"/>
</dbReference>
<keyword evidence="2" id="KW-0378">Hydrolase</keyword>
<dbReference type="Pfam" id="PF02492">
    <property type="entry name" value="cobW"/>
    <property type="match status" value="1"/>
</dbReference>
<organism evidence="8 9">
    <name type="scientific">Pelagomonas calceolata</name>
    <dbReference type="NCBI Taxonomy" id="35677"/>
    <lineage>
        <taxon>Eukaryota</taxon>
        <taxon>Sar</taxon>
        <taxon>Stramenopiles</taxon>
        <taxon>Ochrophyta</taxon>
        <taxon>Pelagophyceae</taxon>
        <taxon>Pelagomonadales</taxon>
        <taxon>Pelagomonadaceae</taxon>
        <taxon>Pelagomonas</taxon>
    </lineage>
</organism>
<comment type="similarity">
    <text evidence="4">Belongs to the SIMIBI class G3E GTPase family. ZNG1 subfamily.</text>
</comment>
<dbReference type="SUPFAM" id="SSF52540">
    <property type="entry name" value="P-loop containing nucleoside triphosphate hydrolases"/>
    <property type="match status" value="1"/>
</dbReference>
<dbReference type="AlphaFoldDB" id="A0A8J2S3F2"/>
<feature type="signal peptide" evidence="6">
    <location>
        <begin position="1"/>
        <end position="15"/>
    </location>
</feature>
<evidence type="ECO:0000256" key="3">
    <source>
        <dbReference type="ARBA" id="ARBA00023186"/>
    </source>
</evidence>
<dbReference type="InterPro" id="IPR003495">
    <property type="entry name" value="CobW/HypB/UreG_nucleotide-bd"/>
</dbReference>
<keyword evidence="6" id="KW-0732">Signal</keyword>
<feature type="domain" description="CobW C-terminal" evidence="7">
    <location>
        <begin position="446"/>
        <end position="562"/>
    </location>
</feature>